<proteinExistence type="inferred from homology"/>
<dbReference type="GO" id="GO:0003824">
    <property type="term" value="F:catalytic activity"/>
    <property type="evidence" value="ECO:0007669"/>
    <property type="project" value="UniProtKB-ARBA"/>
</dbReference>
<reference evidence="3" key="1">
    <citation type="submission" date="2018-01" db="EMBL/GenBank/DDBJ databases">
        <authorList>
            <person name="Li J."/>
        </authorList>
    </citation>
    <scope>NUCLEOTIDE SEQUENCE [LARGE SCALE GENOMIC DNA]</scope>
    <source>
        <strain evidence="3">592</strain>
    </source>
</reference>
<accession>A0A5F2EN29</accession>
<dbReference type="SUPFAM" id="SSF52096">
    <property type="entry name" value="ClpP/crotonase"/>
    <property type="match status" value="1"/>
</dbReference>
<accession>A0A2S0WRD9</accession>
<dbReference type="KEGG" id="aez:C3E78_17600"/>
<dbReference type="Gene3D" id="1.10.12.10">
    <property type="entry name" value="Lyase 2-enoyl-coa Hydratase, Chain A, domain 2"/>
    <property type="match status" value="1"/>
</dbReference>
<protein>
    <submittedName>
        <fullName evidence="2">Enoyl-CoA hydratase</fullName>
    </submittedName>
</protein>
<dbReference type="PANTHER" id="PTHR43459:SF1">
    <property type="entry name" value="EG:BACN32G11.4 PROTEIN"/>
    <property type="match status" value="1"/>
</dbReference>
<dbReference type="CDD" id="cd06558">
    <property type="entry name" value="crotonase-like"/>
    <property type="match status" value="1"/>
</dbReference>
<dbReference type="InterPro" id="IPR001753">
    <property type="entry name" value="Enoyl-CoA_hydra/iso"/>
</dbReference>
<name>A0A2S0WRD9_9ACTN</name>
<sequence>MPESVQVRSAEGVLRITWNDPDRLNGLTGDMLDIVSDAVEGIGDDVRVVVLTGAGRAFSTGARLDGTLSGTEPMDVANRLVRAVTACPVPVVAAVNGPAAGFGCSISLAADITVAKQSAYFLLPFTNIGLMPDGGSTAIVAASVGRARATAMALLGERLPADEAAAAGLIHACVADDDFDVEVERIVDRLAHGAGVAFRATKEAITAATLGDLDAVLDRERDLQVQLFGTTDFAEGTSAFMQKRAPKFVGR</sequence>
<dbReference type="Gene3D" id="3.90.226.10">
    <property type="entry name" value="2-enoyl-CoA Hydratase, Chain A, domain 1"/>
    <property type="match status" value="1"/>
</dbReference>
<dbReference type="Pfam" id="PF00378">
    <property type="entry name" value="ECH_1"/>
    <property type="match status" value="1"/>
</dbReference>
<keyword evidence="3" id="KW-1185">Reference proteome</keyword>
<evidence type="ECO:0000313" key="3">
    <source>
        <dbReference type="Proteomes" id="UP000244384"/>
    </source>
</evidence>
<dbReference type="EMBL" id="CP026952">
    <property type="protein sequence ID" value="AWB93881.1"/>
    <property type="molecule type" value="Genomic_DNA"/>
</dbReference>
<comment type="similarity">
    <text evidence="1">Belongs to the enoyl-CoA hydratase/isomerase family.</text>
</comment>
<dbReference type="OrthoDB" id="9777711at2"/>
<organism evidence="2 3">
    <name type="scientific">Aeromicrobium chenweiae</name>
    <dbReference type="NCBI Taxonomy" id="2079793"/>
    <lineage>
        <taxon>Bacteria</taxon>
        <taxon>Bacillati</taxon>
        <taxon>Actinomycetota</taxon>
        <taxon>Actinomycetes</taxon>
        <taxon>Propionibacteriales</taxon>
        <taxon>Nocardioidaceae</taxon>
        <taxon>Aeromicrobium</taxon>
    </lineage>
</organism>
<evidence type="ECO:0000313" key="2">
    <source>
        <dbReference type="EMBL" id="AWB93881.1"/>
    </source>
</evidence>
<dbReference type="RefSeq" id="WP_108580593.1">
    <property type="nucleotide sequence ID" value="NZ_CP026952.1"/>
</dbReference>
<gene>
    <name evidence="2" type="ORF">C3E78_17600</name>
</gene>
<dbReference type="InterPro" id="IPR014748">
    <property type="entry name" value="Enoyl-CoA_hydra_C"/>
</dbReference>
<dbReference type="InterPro" id="IPR029045">
    <property type="entry name" value="ClpP/crotonase-like_dom_sf"/>
</dbReference>
<dbReference type="PANTHER" id="PTHR43459">
    <property type="entry name" value="ENOYL-COA HYDRATASE"/>
    <property type="match status" value="1"/>
</dbReference>
<evidence type="ECO:0000256" key="1">
    <source>
        <dbReference type="ARBA" id="ARBA00005254"/>
    </source>
</evidence>
<dbReference type="Proteomes" id="UP000244384">
    <property type="component" value="Chromosome"/>
</dbReference>
<dbReference type="AlphaFoldDB" id="A0A2S0WRD9"/>